<reference evidence="1 2" key="1">
    <citation type="submission" date="2017-07" db="EMBL/GenBank/DDBJ databases">
        <title>Complete genome sequence of Actinoalloteichus hoggarensis DSM 45943, type strain of Actinoalloteichus hoggarensis.</title>
        <authorList>
            <person name="Ruckert C."/>
            <person name="Nouioui I."/>
            <person name="Willmese J."/>
            <person name="van Wezel G."/>
            <person name="Klenk H.-P."/>
            <person name="Kalinowski J."/>
            <person name="Zotchev S.B."/>
        </authorList>
    </citation>
    <scope>NUCLEOTIDE SEQUENCE [LARGE SCALE GENOMIC DNA]</scope>
    <source>
        <strain evidence="1 2">DSM 45943</strain>
    </source>
</reference>
<gene>
    <name evidence="1" type="ORF">AHOG_19895</name>
</gene>
<evidence type="ECO:0000313" key="1">
    <source>
        <dbReference type="EMBL" id="ASO21597.1"/>
    </source>
</evidence>
<name>A0A221W8C7_9PSEU</name>
<accession>A0A221W8C7</accession>
<dbReference type="Gene3D" id="3.40.50.300">
    <property type="entry name" value="P-loop containing nucleotide triphosphate hydrolases"/>
    <property type="match status" value="1"/>
</dbReference>
<keyword evidence="2" id="KW-1185">Reference proteome</keyword>
<dbReference type="SUPFAM" id="SSF52540">
    <property type="entry name" value="P-loop containing nucleoside triphosphate hydrolases"/>
    <property type="match status" value="1"/>
</dbReference>
<dbReference type="KEGG" id="ahg:AHOG_19895"/>
<dbReference type="RefSeq" id="WP_093942707.1">
    <property type="nucleotide sequence ID" value="NZ_CP022521.1"/>
</dbReference>
<dbReference type="InterPro" id="IPR027417">
    <property type="entry name" value="P-loop_NTPase"/>
</dbReference>
<dbReference type="EMBL" id="CP022521">
    <property type="protein sequence ID" value="ASO21597.1"/>
    <property type="molecule type" value="Genomic_DNA"/>
</dbReference>
<sequence length="285" mass="28796">MLIALASLKGSPGVTTFAVALAATWPGGCRRVLVECDPSGGDLGVRFGLPTSPGLVSLAAAGRTHDDPELVWRHAWPLPSDVPVVAAPPGAEQARAAVAALAPARDRAGVLAAAGRAGGVVLVDCGRLDPASPAWPLVAAADALLLMSGAHADELAHLAARLTTAGRWSRHPALLLVGEGHSSGEVTRELGVPVLAQVPHDPRSAAALSGRPTSRRTVTRSGLARVAHQVARALAARQDDGPPTSRPEAAPVHAVVPMRPPITSAAGTISALPAATDDLTTTGTT</sequence>
<dbReference type="Proteomes" id="UP000204221">
    <property type="component" value="Chromosome"/>
</dbReference>
<protein>
    <submittedName>
        <fullName evidence="1">Uncharacterized protein</fullName>
    </submittedName>
</protein>
<organism evidence="1 2">
    <name type="scientific">Actinoalloteichus hoggarensis</name>
    <dbReference type="NCBI Taxonomy" id="1470176"/>
    <lineage>
        <taxon>Bacteria</taxon>
        <taxon>Bacillati</taxon>
        <taxon>Actinomycetota</taxon>
        <taxon>Actinomycetes</taxon>
        <taxon>Pseudonocardiales</taxon>
        <taxon>Pseudonocardiaceae</taxon>
        <taxon>Actinoalloteichus</taxon>
    </lineage>
</organism>
<dbReference type="AlphaFoldDB" id="A0A221W8C7"/>
<evidence type="ECO:0000313" key="2">
    <source>
        <dbReference type="Proteomes" id="UP000204221"/>
    </source>
</evidence>
<dbReference type="OrthoDB" id="5243870at2"/>
<proteinExistence type="predicted"/>